<accession>X1V6J3</accession>
<comment type="caution">
    <text evidence="2">The sequence shown here is derived from an EMBL/GenBank/DDBJ whole genome shotgun (WGS) entry which is preliminary data.</text>
</comment>
<evidence type="ECO:0000313" key="2">
    <source>
        <dbReference type="EMBL" id="GAJ11517.1"/>
    </source>
</evidence>
<sequence length="192" mass="20611">LNLSAQMDFGIKGGLNISNVKASEILTDDYRINPAASGNLGYHVGGFFRASLLGIFIQPELYFSSLSSEFKVEDLSGTGTADQLVKQKIGRIDVPVLVGVKLGTFRLGLGPVGSIIVSDQSDLNDITGYEATLKSATFGYQIGAGVDIWKISIDLRYEGNLTKLGDHLDIGGQTINLDNRVRQIIISLGISF</sequence>
<protein>
    <recommendedName>
        <fullName evidence="1">Outer membrane protein beta-barrel domain-containing protein</fullName>
    </recommendedName>
</protein>
<dbReference type="InterPro" id="IPR025665">
    <property type="entry name" value="Beta-barrel_OMP_2"/>
</dbReference>
<evidence type="ECO:0000259" key="1">
    <source>
        <dbReference type="Pfam" id="PF13568"/>
    </source>
</evidence>
<name>X1V6J3_9ZZZZ</name>
<dbReference type="EMBL" id="BARW01030953">
    <property type="protein sequence ID" value="GAJ11517.1"/>
    <property type="molecule type" value="Genomic_DNA"/>
</dbReference>
<feature type="non-terminal residue" evidence="2">
    <location>
        <position position="1"/>
    </location>
</feature>
<organism evidence="2">
    <name type="scientific">marine sediment metagenome</name>
    <dbReference type="NCBI Taxonomy" id="412755"/>
    <lineage>
        <taxon>unclassified sequences</taxon>
        <taxon>metagenomes</taxon>
        <taxon>ecological metagenomes</taxon>
    </lineage>
</organism>
<proteinExistence type="predicted"/>
<gene>
    <name evidence="2" type="ORF">S12H4_49359</name>
</gene>
<reference evidence="2" key="1">
    <citation type="journal article" date="2014" name="Front. Microbiol.">
        <title>High frequency of phylogenetically diverse reductive dehalogenase-homologous genes in deep subseafloor sedimentary metagenomes.</title>
        <authorList>
            <person name="Kawai M."/>
            <person name="Futagami T."/>
            <person name="Toyoda A."/>
            <person name="Takaki Y."/>
            <person name="Nishi S."/>
            <person name="Hori S."/>
            <person name="Arai W."/>
            <person name="Tsubouchi T."/>
            <person name="Morono Y."/>
            <person name="Uchiyama I."/>
            <person name="Ito T."/>
            <person name="Fujiyama A."/>
            <person name="Inagaki F."/>
            <person name="Takami H."/>
        </authorList>
    </citation>
    <scope>NUCLEOTIDE SEQUENCE</scope>
    <source>
        <strain evidence="2">Expedition CK06-06</strain>
    </source>
</reference>
<dbReference type="AlphaFoldDB" id="X1V6J3"/>
<feature type="domain" description="Outer membrane protein beta-barrel" evidence="1">
    <location>
        <begin position="7"/>
        <end position="164"/>
    </location>
</feature>
<dbReference type="Pfam" id="PF13568">
    <property type="entry name" value="OMP_b-brl_2"/>
    <property type="match status" value="1"/>
</dbReference>